<feature type="transmembrane region" description="Helical" evidence="7">
    <location>
        <begin position="45"/>
        <end position="66"/>
    </location>
</feature>
<evidence type="ECO:0000313" key="10">
    <source>
        <dbReference type="Proteomes" id="UP000612899"/>
    </source>
</evidence>
<dbReference type="SUPFAM" id="SSF103473">
    <property type="entry name" value="MFS general substrate transporter"/>
    <property type="match status" value="1"/>
</dbReference>
<evidence type="ECO:0000256" key="1">
    <source>
        <dbReference type="ARBA" id="ARBA00004651"/>
    </source>
</evidence>
<reference evidence="9" key="1">
    <citation type="submission" date="2021-01" db="EMBL/GenBank/DDBJ databases">
        <title>Whole genome shotgun sequence of Rhizocola hellebori NBRC 109834.</title>
        <authorList>
            <person name="Komaki H."/>
            <person name="Tamura T."/>
        </authorList>
    </citation>
    <scope>NUCLEOTIDE SEQUENCE</scope>
    <source>
        <strain evidence="9">NBRC 109834</strain>
    </source>
</reference>
<dbReference type="AlphaFoldDB" id="A0A8J3QEW0"/>
<dbReference type="CDD" id="cd06173">
    <property type="entry name" value="MFS_MefA_like"/>
    <property type="match status" value="1"/>
</dbReference>
<keyword evidence="4 7" id="KW-1133">Transmembrane helix</keyword>
<feature type="region of interest" description="Disordered" evidence="6">
    <location>
        <begin position="413"/>
        <end position="441"/>
    </location>
</feature>
<feature type="transmembrane region" description="Helical" evidence="7">
    <location>
        <begin position="266"/>
        <end position="286"/>
    </location>
</feature>
<accession>A0A8J3QEW0</accession>
<feature type="domain" description="Major facilitator superfamily (MFS) profile" evidence="8">
    <location>
        <begin position="11"/>
        <end position="407"/>
    </location>
</feature>
<dbReference type="InterPro" id="IPR020846">
    <property type="entry name" value="MFS_dom"/>
</dbReference>
<name>A0A8J3QEW0_9ACTN</name>
<proteinExistence type="predicted"/>
<dbReference type="PROSITE" id="PS50850">
    <property type="entry name" value="MFS"/>
    <property type="match status" value="1"/>
</dbReference>
<keyword evidence="2" id="KW-1003">Cell membrane</keyword>
<feature type="transmembrane region" description="Helical" evidence="7">
    <location>
        <begin position="231"/>
        <end position="254"/>
    </location>
</feature>
<gene>
    <name evidence="9" type="ORF">Rhe02_76700</name>
</gene>
<feature type="transmembrane region" description="Helical" evidence="7">
    <location>
        <begin position="318"/>
        <end position="338"/>
    </location>
</feature>
<dbReference type="PANTHER" id="PTHR23513:SF6">
    <property type="entry name" value="MAJOR FACILITATOR SUPERFAMILY ASSOCIATED DOMAIN-CONTAINING PROTEIN"/>
    <property type="match status" value="1"/>
</dbReference>
<dbReference type="GO" id="GO:0005886">
    <property type="term" value="C:plasma membrane"/>
    <property type="evidence" value="ECO:0007669"/>
    <property type="project" value="UniProtKB-SubCell"/>
</dbReference>
<dbReference type="PANTHER" id="PTHR23513">
    <property type="entry name" value="INTEGRAL MEMBRANE EFFLUX PROTEIN-RELATED"/>
    <property type="match status" value="1"/>
</dbReference>
<comment type="subcellular location">
    <subcellularLocation>
        <location evidence="1">Cell membrane</location>
        <topology evidence="1">Multi-pass membrane protein</topology>
    </subcellularLocation>
</comment>
<evidence type="ECO:0000313" key="9">
    <source>
        <dbReference type="EMBL" id="GIH09603.1"/>
    </source>
</evidence>
<evidence type="ECO:0000259" key="8">
    <source>
        <dbReference type="PROSITE" id="PS50850"/>
    </source>
</evidence>
<keyword evidence="5 7" id="KW-0472">Membrane</keyword>
<keyword evidence="3 7" id="KW-0812">Transmembrane</keyword>
<dbReference type="EMBL" id="BONY01000072">
    <property type="protein sequence ID" value="GIH09603.1"/>
    <property type="molecule type" value="Genomic_DNA"/>
</dbReference>
<feature type="transmembrane region" description="Helical" evidence="7">
    <location>
        <begin position="359"/>
        <end position="378"/>
    </location>
</feature>
<protein>
    <submittedName>
        <fullName evidence="9">MFS transporter</fullName>
    </submittedName>
</protein>
<evidence type="ECO:0000256" key="2">
    <source>
        <dbReference type="ARBA" id="ARBA00022475"/>
    </source>
</evidence>
<sequence length="441" mass="45641">MSAQPPPRSFRGLVGVLSAYATSLSANRLLSIAVPWFVYTTTGSAAKTGLIAFCQITPFVITQALSGPIIDRIGPRRISIAGDVVSMLAMVAATLLYAVDTLPLWGLMVLLAFAGAADGPAVAAKAVFVPSVTRAARAPLERGTGLVTTVERSATVIGPLIAGFVVAAFGGVRALLFAGALFGLAALVTAVTLTDPKPDPGEPAHAPVGGYVAQFKQGATFLHREGLLRTIVVMLIATNFLDQAFMAVLLPAWVQRSGHDADTFGFLVSTFGATSIIASLLAAAYGDRLPRRAVYLIGFTIGGIPRFAAMALGLPLWAVVLTFAIGGLGSGFINPILGAVNYERIPAPLLGRVRTLTSALSWSGIPFGGLFAAAMITASGVTGALWIVGAAYFVAIVIPGLRPEWSQMRLSTTDIPAQRPGPPSDHGSPGHLTNDHFGGTS</sequence>
<evidence type="ECO:0000256" key="3">
    <source>
        <dbReference type="ARBA" id="ARBA00022692"/>
    </source>
</evidence>
<feature type="transmembrane region" description="Helical" evidence="7">
    <location>
        <begin position="384"/>
        <end position="401"/>
    </location>
</feature>
<comment type="caution">
    <text evidence="9">The sequence shown here is derived from an EMBL/GenBank/DDBJ whole genome shotgun (WGS) entry which is preliminary data.</text>
</comment>
<evidence type="ECO:0000256" key="6">
    <source>
        <dbReference type="SAM" id="MobiDB-lite"/>
    </source>
</evidence>
<dbReference type="InterPro" id="IPR011701">
    <property type="entry name" value="MFS"/>
</dbReference>
<dbReference type="RefSeq" id="WP_203913336.1">
    <property type="nucleotide sequence ID" value="NZ_BONY01000072.1"/>
</dbReference>
<feature type="transmembrane region" description="Helical" evidence="7">
    <location>
        <begin position="149"/>
        <end position="169"/>
    </location>
</feature>
<dbReference type="Pfam" id="PF07690">
    <property type="entry name" value="MFS_1"/>
    <property type="match status" value="1"/>
</dbReference>
<feature type="transmembrane region" description="Helical" evidence="7">
    <location>
        <begin position="12"/>
        <end position="39"/>
    </location>
</feature>
<evidence type="ECO:0000256" key="5">
    <source>
        <dbReference type="ARBA" id="ARBA00023136"/>
    </source>
</evidence>
<feature type="transmembrane region" description="Helical" evidence="7">
    <location>
        <begin position="293"/>
        <end position="312"/>
    </location>
</feature>
<organism evidence="9 10">
    <name type="scientific">Rhizocola hellebori</name>
    <dbReference type="NCBI Taxonomy" id="1392758"/>
    <lineage>
        <taxon>Bacteria</taxon>
        <taxon>Bacillati</taxon>
        <taxon>Actinomycetota</taxon>
        <taxon>Actinomycetes</taxon>
        <taxon>Micromonosporales</taxon>
        <taxon>Micromonosporaceae</taxon>
        <taxon>Rhizocola</taxon>
    </lineage>
</organism>
<dbReference type="Proteomes" id="UP000612899">
    <property type="component" value="Unassembled WGS sequence"/>
</dbReference>
<dbReference type="Gene3D" id="1.20.1250.20">
    <property type="entry name" value="MFS general substrate transporter like domains"/>
    <property type="match status" value="2"/>
</dbReference>
<keyword evidence="10" id="KW-1185">Reference proteome</keyword>
<dbReference type="GO" id="GO:0022857">
    <property type="term" value="F:transmembrane transporter activity"/>
    <property type="evidence" value="ECO:0007669"/>
    <property type="project" value="InterPro"/>
</dbReference>
<evidence type="ECO:0000256" key="7">
    <source>
        <dbReference type="SAM" id="Phobius"/>
    </source>
</evidence>
<feature type="transmembrane region" description="Helical" evidence="7">
    <location>
        <begin position="78"/>
        <end position="99"/>
    </location>
</feature>
<dbReference type="InterPro" id="IPR036259">
    <property type="entry name" value="MFS_trans_sf"/>
</dbReference>
<evidence type="ECO:0000256" key="4">
    <source>
        <dbReference type="ARBA" id="ARBA00022989"/>
    </source>
</evidence>